<dbReference type="PANTHER" id="PTHR43774:SF1">
    <property type="entry name" value="PEPTIDE METHIONINE SULFOXIDE REDUCTASE MSRA 2"/>
    <property type="match status" value="1"/>
</dbReference>
<comment type="catalytic activity">
    <reaction evidence="4 5">
        <text>[thioredoxin]-disulfide + L-methionine + H2O = L-methionine (S)-S-oxide + [thioredoxin]-dithiol</text>
        <dbReference type="Rhea" id="RHEA:19993"/>
        <dbReference type="Rhea" id="RHEA-COMP:10698"/>
        <dbReference type="Rhea" id="RHEA-COMP:10700"/>
        <dbReference type="ChEBI" id="CHEBI:15377"/>
        <dbReference type="ChEBI" id="CHEBI:29950"/>
        <dbReference type="ChEBI" id="CHEBI:50058"/>
        <dbReference type="ChEBI" id="CHEBI:57844"/>
        <dbReference type="ChEBI" id="CHEBI:58772"/>
        <dbReference type="EC" id="1.8.4.11"/>
    </reaction>
</comment>
<dbReference type="EMBL" id="CP019401">
    <property type="protein sequence ID" value="AQU81110.1"/>
    <property type="molecule type" value="Genomic_DNA"/>
</dbReference>
<dbReference type="NCBIfam" id="TIGR00401">
    <property type="entry name" value="msrA"/>
    <property type="match status" value="1"/>
</dbReference>
<evidence type="ECO:0000256" key="5">
    <source>
        <dbReference type="HAMAP-Rule" id="MF_01401"/>
    </source>
</evidence>
<comment type="catalytic activity">
    <reaction evidence="3 5">
        <text>L-methionyl-[protein] + [thioredoxin]-disulfide + H2O = L-methionyl-(S)-S-oxide-[protein] + [thioredoxin]-dithiol</text>
        <dbReference type="Rhea" id="RHEA:14217"/>
        <dbReference type="Rhea" id="RHEA-COMP:10698"/>
        <dbReference type="Rhea" id="RHEA-COMP:10700"/>
        <dbReference type="Rhea" id="RHEA-COMP:12313"/>
        <dbReference type="Rhea" id="RHEA-COMP:12315"/>
        <dbReference type="ChEBI" id="CHEBI:15377"/>
        <dbReference type="ChEBI" id="CHEBI:16044"/>
        <dbReference type="ChEBI" id="CHEBI:29950"/>
        <dbReference type="ChEBI" id="CHEBI:44120"/>
        <dbReference type="ChEBI" id="CHEBI:50058"/>
        <dbReference type="EC" id="1.8.4.11"/>
    </reaction>
</comment>
<comment type="function">
    <text evidence="5">Has an important function as a repair enzyme for proteins that have been inactivated by oxidation. Catalyzes the reversible oxidation-reduction of methionine sulfoxide in proteins to methionine.</text>
</comment>
<dbReference type="PANTHER" id="PTHR43774">
    <property type="entry name" value="PEPTIDE METHIONINE SULFOXIDE REDUCTASE"/>
    <property type="match status" value="1"/>
</dbReference>
<dbReference type="Proteomes" id="UP000189661">
    <property type="component" value="Chromosome"/>
</dbReference>
<name>A0ABM6IX15_9BACL</name>
<evidence type="ECO:0000313" key="8">
    <source>
        <dbReference type="Proteomes" id="UP000189661"/>
    </source>
</evidence>
<dbReference type="InterPro" id="IPR036509">
    <property type="entry name" value="Met_Sox_Rdtase_MsrA_sf"/>
</dbReference>
<evidence type="ECO:0000256" key="4">
    <source>
        <dbReference type="ARBA" id="ARBA00048782"/>
    </source>
</evidence>
<evidence type="ECO:0000259" key="6">
    <source>
        <dbReference type="Pfam" id="PF01625"/>
    </source>
</evidence>
<keyword evidence="8" id="KW-1185">Reference proteome</keyword>
<dbReference type="Gene3D" id="3.30.1060.10">
    <property type="entry name" value="Peptide methionine sulphoxide reductase MsrA"/>
    <property type="match status" value="1"/>
</dbReference>
<evidence type="ECO:0000313" key="7">
    <source>
        <dbReference type="EMBL" id="AQU81110.1"/>
    </source>
</evidence>
<organism evidence="7 8">
    <name type="scientific">Planococcus faecalis</name>
    <dbReference type="NCBI Taxonomy" id="1598147"/>
    <lineage>
        <taxon>Bacteria</taxon>
        <taxon>Bacillati</taxon>
        <taxon>Bacillota</taxon>
        <taxon>Bacilli</taxon>
        <taxon>Bacillales</taxon>
        <taxon>Caryophanaceae</taxon>
        <taxon>Planococcus</taxon>
    </lineage>
</organism>
<dbReference type="SUPFAM" id="SSF55068">
    <property type="entry name" value="Peptide methionine sulfoxide reductase"/>
    <property type="match status" value="1"/>
</dbReference>
<gene>
    <name evidence="5" type="primary">msrA</name>
    <name evidence="7" type="ORF">AJGP001_15190</name>
</gene>
<evidence type="ECO:0000256" key="2">
    <source>
        <dbReference type="ARBA" id="ARBA00023002"/>
    </source>
</evidence>
<protein>
    <recommendedName>
        <fullName evidence="5">Peptide methionine sulfoxide reductase MsrA</fullName>
        <shortName evidence="5">Protein-methionine-S-oxide reductase</shortName>
        <ecNumber evidence="5">1.8.4.11</ecNumber>
    </recommendedName>
    <alternativeName>
        <fullName evidence="5">Peptide-methionine (S)-S-oxide reductase</fullName>
        <shortName evidence="5">Peptide Met(O) reductase</shortName>
    </alternativeName>
</protein>
<proteinExistence type="inferred from homology"/>
<dbReference type="EC" id="1.8.4.11" evidence="5"/>
<reference evidence="7 8" key="1">
    <citation type="submission" date="2017-01" db="EMBL/GenBank/DDBJ databases">
        <title>Planococcus faecalis genome complete sequence.</title>
        <authorList>
            <person name="Lee P.C."/>
        </authorList>
    </citation>
    <scope>NUCLEOTIDE SEQUENCE [LARGE SCALE GENOMIC DNA]</scope>
    <source>
        <strain evidence="7 8">AJ003</strain>
    </source>
</reference>
<accession>A0ABM6IX15</accession>
<evidence type="ECO:0000256" key="3">
    <source>
        <dbReference type="ARBA" id="ARBA00047806"/>
    </source>
</evidence>
<dbReference type="HAMAP" id="MF_01401">
    <property type="entry name" value="MsrA"/>
    <property type="match status" value="1"/>
</dbReference>
<dbReference type="InterPro" id="IPR002569">
    <property type="entry name" value="Met_Sox_Rdtase_MsrA_dom"/>
</dbReference>
<dbReference type="Pfam" id="PF01625">
    <property type="entry name" value="PMSR"/>
    <property type="match status" value="1"/>
</dbReference>
<sequence length="211" mass="24603">MVMRSIEEGIHQNDQRLELATFGMGCFWGPEARFGSMPGVVRTCVGFTGGTTPTPTYRQMGDHTETVHISFDPRVISYEAILREFWQNHYPNRDNYKGRQYISLVHYHTEQQRKTIENIRKEMETQLREPIETELAPFGEFTLAEERHQKYYLKRYPKALEQLAELFPEKELLTDSTFAARLNGFVKGYGTKDSVREDIAQWRIGTVEKNG</sequence>
<comment type="similarity">
    <text evidence="1 5">Belongs to the MsrA Met sulfoxide reductase family.</text>
</comment>
<evidence type="ECO:0000256" key="1">
    <source>
        <dbReference type="ARBA" id="ARBA00005591"/>
    </source>
</evidence>
<keyword evidence="2 5" id="KW-0560">Oxidoreductase</keyword>
<feature type="active site" evidence="5">
    <location>
        <position position="26"/>
    </location>
</feature>
<feature type="domain" description="Peptide methionine sulphoxide reductase MsrA" evidence="6">
    <location>
        <begin position="20"/>
        <end position="155"/>
    </location>
</feature>